<reference evidence="18" key="2">
    <citation type="journal article" date="2020" name="Nat. Commun.">
        <title>Large-scale genome sequencing of mycorrhizal fungi provides insights into the early evolution of symbiotic traits.</title>
        <authorList>
            <person name="Miyauchi S."/>
            <person name="Kiss E."/>
            <person name="Kuo A."/>
            <person name="Drula E."/>
            <person name="Kohler A."/>
            <person name="Sanchez-Garcia M."/>
            <person name="Morin E."/>
            <person name="Andreopoulos B."/>
            <person name="Barry K.W."/>
            <person name="Bonito G."/>
            <person name="Buee M."/>
            <person name="Carver A."/>
            <person name="Chen C."/>
            <person name="Cichocki N."/>
            <person name="Clum A."/>
            <person name="Culley D."/>
            <person name="Crous P.W."/>
            <person name="Fauchery L."/>
            <person name="Girlanda M."/>
            <person name="Hayes R.D."/>
            <person name="Keri Z."/>
            <person name="LaButti K."/>
            <person name="Lipzen A."/>
            <person name="Lombard V."/>
            <person name="Magnuson J."/>
            <person name="Maillard F."/>
            <person name="Murat C."/>
            <person name="Nolan M."/>
            <person name="Ohm R.A."/>
            <person name="Pangilinan J."/>
            <person name="Pereira M.F."/>
            <person name="Perotto S."/>
            <person name="Peter M."/>
            <person name="Pfister S."/>
            <person name="Riley R."/>
            <person name="Sitrit Y."/>
            <person name="Stielow J.B."/>
            <person name="Szollosi G."/>
            <person name="Zifcakova L."/>
            <person name="Stursova M."/>
            <person name="Spatafora J.W."/>
            <person name="Tedersoo L."/>
            <person name="Vaario L.M."/>
            <person name="Yamada A."/>
            <person name="Yan M."/>
            <person name="Wang P."/>
            <person name="Xu J."/>
            <person name="Bruns T."/>
            <person name="Baldrian P."/>
            <person name="Vilgalys R."/>
            <person name="Dunand C."/>
            <person name="Henrissat B."/>
            <person name="Grigoriev I.V."/>
            <person name="Hibbett D."/>
            <person name="Nagy L.G."/>
            <person name="Martin F.M."/>
        </authorList>
    </citation>
    <scope>NUCLEOTIDE SEQUENCE</scope>
    <source>
        <strain evidence="18">Prilba</strain>
    </source>
</reference>
<feature type="region of interest" description="Disordered" evidence="14">
    <location>
        <begin position="838"/>
        <end position="863"/>
    </location>
</feature>
<evidence type="ECO:0000256" key="12">
    <source>
        <dbReference type="ARBA" id="ARBA00047984"/>
    </source>
</evidence>
<dbReference type="InterPro" id="IPR011545">
    <property type="entry name" value="DEAD/DEAH_box_helicase_dom"/>
</dbReference>
<evidence type="ECO:0000256" key="3">
    <source>
        <dbReference type="ARBA" id="ARBA00010379"/>
    </source>
</evidence>
<dbReference type="GO" id="GO:0005730">
    <property type="term" value="C:nucleolus"/>
    <property type="evidence" value="ECO:0007669"/>
    <property type="project" value="UniProtKB-SubCell"/>
</dbReference>
<dbReference type="Pfam" id="PF00271">
    <property type="entry name" value="Helicase_C"/>
    <property type="match status" value="1"/>
</dbReference>
<keyword evidence="10" id="KW-0694">RNA-binding</keyword>
<gene>
    <name evidence="18" type="ORF">DFH94DRAFT_730967</name>
</gene>
<evidence type="ECO:0000313" key="18">
    <source>
        <dbReference type="EMBL" id="KAF8482970.1"/>
    </source>
</evidence>
<keyword evidence="7" id="KW-0378">Hydrolase</keyword>
<evidence type="ECO:0000256" key="9">
    <source>
        <dbReference type="ARBA" id="ARBA00022840"/>
    </source>
</evidence>
<evidence type="ECO:0000256" key="4">
    <source>
        <dbReference type="ARBA" id="ARBA00012552"/>
    </source>
</evidence>
<dbReference type="PANTHER" id="PTHR47959">
    <property type="entry name" value="ATP-DEPENDENT RNA HELICASE RHLE-RELATED"/>
    <property type="match status" value="1"/>
</dbReference>
<dbReference type="Gene3D" id="3.40.50.300">
    <property type="entry name" value="P-loop containing nucleotide triphosphate hydrolases"/>
    <property type="match status" value="2"/>
</dbReference>
<keyword evidence="6" id="KW-0547">Nucleotide-binding</keyword>
<feature type="region of interest" description="Disordered" evidence="14">
    <location>
        <begin position="201"/>
        <end position="221"/>
    </location>
</feature>
<dbReference type="Pfam" id="PF00270">
    <property type="entry name" value="DEAD"/>
    <property type="match status" value="1"/>
</dbReference>
<reference evidence="18" key="1">
    <citation type="submission" date="2019-10" db="EMBL/GenBank/DDBJ databases">
        <authorList>
            <consortium name="DOE Joint Genome Institute"/>
            <person name="Kuo A."/>
            <person name="Miyauchi S."/>
            <person name="Kiss E."/>
            <person name="Drula E."/>
            <person name="Kohler A."/>
            <person name="Sanchez-Garcia M."/>
            <person name="Andreopoulos B."/>
            <person name="Barry K.W."/>
            <person name="Bonito G."/>
            <person name="Buee M."/>
            <person name="Carver A."/>
            <person name="Chen C."/>
            <person name="Cichocki N."/>
            <person name="Clum A."/>
            <person name="Culley D."/>
            <person name="Crous P.W."/>
            <person name="Fauchery L."/>
            <person name="Girlanda M."/>
            <person name="Hayes R."/>
            <person name="Keri Z."/>
            <person name="LaButti K."/>
            <person name="Lipzen A."/>
            <person name="Lombard V."/>
            <person name="Magnuson J."/>
            <person name="Maillard F."/>
            <person name="Morin E."/>
            <person name="Murat C."/>
            <person name="Nolan M."/>
            <person name="Ohm R."/>
            <person name="Pangilinan J."/>
            <person name="Pereira M."/>
            <person name="Perotto S."/>
            <person name="Peter M."/>
            <person name="Riley R."/>
            <person name="Sitrit Y."/>
            <person name="Stielow B."/>
            <person name="Szollosi G."/>
            <person name="Zifcakova L."/>
            <person name="Stursova M."/>
            <person name="Spatafora J.W."/>
            <person name="Tedersoo L."/>
            <person name="Vaario L.-M."/>
            <person name="Yamada A."/>
            <person name="Yan M."/>
            <person name="Wang P."/>
            <person name="Xu J."/>
            <person name="Bruns T."/>
            <person name="Baldrian P."/>
            <person name="Vilgalys R."/>
            <person name="Henrissat B."/>
            <person name="Grigoriev I.V."/>
            <person name="Hibbett D."/>
            <person name="Nagy L.G."/>
            <person name="Martin F.M."/>
        </authorList>
    </citation>
    <scope>NUCLEOTIDE SEQUENCE</scope>
    <source>
        <strain evidence="18">Prilba</strain>
    </source>
</reference>
<dbReference type="GO" id="GO:0003724">
    <property type="term" value="F:RNA helicase activity"/>
    <property type="evidence" value="ECO:0007669"/>
    <property type="project" value="UniProtKB-EC"/>
</dbReference>
<dbReference type="GO" id="GO:0003723">
    <property type="term" value="F:RNA binding"/>
    <property type="evidence" value="ECO:0007669"/>
    <property type="project" value="UniProtKB-KW"/>
</dbReference>
<evidence type="ECO:0000256" key="6">
    <source>
        <dbReference type="ARBA" id="ARBA00022741"/>
    </source>
</evidence>
<feature type="short sequence motif" description="Q motif" evidence="13">
    <location>
        <begin position="100"/>
        <end position="128"/>
    </location>
</feature>
<evidence type="ECO:0000256" key="10">
    <source>
        <dbReference type="ARBA" id="ARBA00022884"/>
    </source>
</evidence>
<dbReference type="PROSITE" id="PS00039">
    <property type="entry name" value="DEAD_ATP_HELICASE"/>
    <property type="match status" value="1"/>
</dbReference>
<dbReference type="PROSITE" id="PS51192">
    <property type="entry name" value="HELICASE_ATP_BIND_1"/>
    <property type="match status" value="1"/>
</dbReference>
<keyword evidence="8 18" id="KW-0347">Helicase</keyword>
<dbReference type="InterPro" id="IPR014001">
    <property type="entry name" value="Helicase_ATP-bd"/>
</dbReference>
<dbReference type="PROSITE" id="PS51195">
    <property type="entry name" value="Q_MOTIF"/>
    <property type="match status" value="1"/>
</dbReference>
<dbReference type="AlphaFoldDB" id="A0A9P5N078"/>
<comment type="similarity">
    <text evidence="3">Belongs to the DEAD box helicase family. DDX54/DBP10 subfamily.</text>
</comment>
<evidence type="ECO:0000256" key="14">
    <source>
        <dbReference type="SAM" id="MobiDB-lite"/>
    </source>
</evidence>
<evidence type="ECO:0000256" key="1">
    <source>
        <dbReference type="ARBA" id="ARBA00003706"/>
    </source>
</evidence>
<feature type="region of interest" description="Disordered" evidence="14">
    <location>
        <begin position="881"/>
        <end position="945"/>
    </location>
</feature>
<feature type="compositionally biased region" description="Basic residues" evidence="14">
    <location>
        <begin position="42"/>
        <end position="52"/>
    </location>
</feature>
<feature type="domain" description="Helicase ATP-binding" evidence="15">
    <location>
        <begin position="133"/>
        <end position="329"/>
    </location>
</feature>
<evidence type="ECO:0000256" key="5">
    <source>
        <dbReference type="ARBA" id="ARBA00022517"/>
    </source>
</evidence>
<dbReference type="PROSITE" id="PS51194">
    <property type="entry name" value="HELICASE_CTER"/>
    <property type="match status" value="1"/>
</dbReference>
<feature type="compositionally biased region" description="Basic residues" evidence="14">
    <location>
        <begin position="923"/>
        <end position="945"/>
    </location>
</feature>
<comment type="caution">
    <text evidence="18">The sequence shown here is derived from an EMBL/GenBank/DDBJ whole genome shotgun (WGS) entry which is preliminary data.</text>
</comment>
<dbReference type="InterPro" id="IPR050079">
    <property type="entry name" value="DEAD_box_RNA_helicase"/>
</dbReference>
<dbReference type="SMART" id="SM00490">
    <property type="entry name" value="HELICc"/>
    <property type="match status" value="1"/>
</dbReference>
<dbReference type="Proteomes" id="UP000759537">
    <property type="component" value="Unassembled WGS sequence"/>
</dbReference>
<dbReference type="PANTHER" id="PTHR47959:SF8">
    <property type="entry name" value="RNA HELICASE"/>
    <property type="match status" value="1"/>
</dbReference>
<comment type="subcellular location">
    <subcellularLocation>
        <location evidence="2">Nucleus</location>
    </subcellularLocation>
</comment>
<evidence type="ECO:0000256" key="8">
    <source>
        <dbReference type="ARBA" id="ARBA00022806"/>
    </source>
</evidence>
<feature type="compositionally biased region" description="Basic and acidic residues" evidence="14">
    <location>
        <begin position="911"/>
        <end position="922"/>
    </location>
</feature>
<evidence type="ECO:0000256" key="7">
    <source>
        <dbReference type="ARBA" id="ARBA00022801"/>
    </source>
</evidence>
<dbReference type="CDD" id="cd18787">
    <property type="entry name" value="SF2_C_DEAD"/>
    <property type="match status" value="1"/>
</dbReference>
<keyword evidence="9" id="KW-0067">ATP-binding</keyword>
<dbReference type="InterPro" id="IPR027417">
    <property type="entry name" value="P-loop_NTPase"/>
</dbReference>
<dbReference type="InterPro" id="IPR014014">
    <property type="entry name" value="RNA_helicase_DEAD_Q_motif"/>
</dbReference>
<dbReference type="SUPFAM" id="SSF52540">
    <property type="entry name" value="P-loop containing nucleoside triphosphate hydrolases"/>
    <property type="match status" value="1"/>
</dbReference>
<feature type="domain" description="Helicase C-terminal" evidence="16">
    <location>
        <begin position="380"/>
        <end position="531"/>
    </location>
</feature>
<dbReference type="EC" id="3.6.4.13" evidence="4"/>
<dbReference type="EMBL" id="WHVB01000005">
    <property type="protein sequence ID" value="KAF8482970.1"/>
    <property type="molecule type" value="Genomic_DNA"/>
</dbReference>
<comment type="function">
    <text evidence="1">ATP-binding RNA helicase involved in the biogenesis of 60S ribosomal subunits and is required for the normal formation of 25S and 5.8S rRNAs.</text>
</comment>
<dbReference type="GO" id="GO:0005524">
    <property type="term" value="F:ATP binding"/>
    <property type="evidence" value="ECO:0007669"/>
    <property type="project" value="UniProtKB-KW"/>
</dbReference>
<dbReference type="SMART" id="SM01123">
    <property type="entry name" value="DBP10CT"/>
    <property type="match status" value="1"/>
</dbReference>
<sequence>MLKNRRAAPIVGDLDIGASRSSSSDEETSGSDHSFDLSSTLTRRRVASKKRKTNDDTDDDTDFEEMIRKSISKRNVKDGTELLKNAKGKKKLAKGELGGGSFQSMGLFPWILRSLMLQGFRTPTPIQRLSIPVLLSSPPRDLVGMARTGSGKSLAFLIPLIQRLGGRHSSTFGARALILLPTRELALQILKVGKELSRGWRDGEGGHAGDKAGDHSEDRNRGQGLRWGLVVGGESMDEQFEMISSNPDVIIATPGRLLHLAVEMNLDLRSVQYVVFDEADRLFEMGFETSLTEIIHRLPPSRQTLLFSATLPKSLVEFAKAGLLNPKLVRLDAESKISADLRMAFFSVKQDEKDACLLLLLRDVIRIPLGVNAPHDQERRREAKSKHVAQEQFTAPHQTLVFAATKHHVEYLTALLTAAGYAVSHIYGSLDQSARTRQMDQFRCGRTSVLVVTDVAARGIDIPVLANVVNYDFPQGARVFVHRVGRTARAGRSGWAWSFVSPTELPYLVELQLFLGRPLTHNAPGDSEASYTESLVIGAFPRESVDEDVEYIRALGAEHHALPTLQNIMRKGQGLYERTRGRACPAGYTRAKEMSRDAARWGLVNAGTGASTHPVLRLKNHPAGKSPMVEDGRRRALLAAVDSFRPVETALEIGSRGKNGNADLMKERRKALSKAMERREMTRVSDGGGGTAENEDHSREAGDVEMADDSDINAVFGAVPSKPSKGIYHDSEFYMPYSQVVSNAERGYSLRDGETFAEQARHATFDLAGDEGMVAQRRAQSKMVWNKKKKKFVRGDGQGSDNVKMVRAESGIKLPASYRSGRFDEWRVKARVSLPRVGEAVPDRRPPDRKRFKHTSNPTAKPLDKLTTSYERKARVQKKVEAVGAVSTGEPTKKGRHTTARRYGSKPLGRVRSEIKSVEQIRKARKVMEKRKAKNARPNRKKGRR</sequence>
<proteinExistence type="inferred from homology"/>
<keyword evidence="19" id="KW-1185">Reference proteome</keyword>
<comment type="catalytic activity">
    <reaction evidence="12">
        <text>ATP + H2O = ADP + phosphate + H(+)</text>
        <dbReference type="Rhea" id="RHEA:13065"/>
        <dbReference type="ChEBI" id="CHEBI:15377"/>
        <dbReference type="ChEBI" id="CHEBI:15378"/>
        <dbReference type="ChEBI" id="CHEBI:30616"/>
        <dbReference type="ChEBI" id="CHEBI:43474"/>
        <dbReference type="ChEBI" id="CHEBI:456216"/>
        <dbReference type="EC" id="3.6.4.13"/>
    </reaction>
</comment>
<evidence type="ECO:0000313" key="19">
    <source>
        <dbReference type="Proteomes" id="UP000759537"/>
    </source>
</evidence>
<accession>A0A9P5N078</accession>
<evidence type="ECO:0000259" key="15">
    <source>
        <dbReference type="PROSITE" id="PS51192"/>
    </source>
</evidence>
<evidence type="ECO:0000256" key="2">
    <source>
        <dbReference type="ARBA" id="ARBA00004123"/>
    </source>
</evidence>
<feature type="region of interest" description="Disordered" evidence="14">
    <location>
        <begin position="674"/>
        <end position="707"/>
    </location>
</feature>
<dbReference type="GO" id="GO:0005829">
    <property type="term" value="C:cytosol"/>
    <property type="evidence" value="ECO:0007669"/>
    <property type="project" value="TreeGrafter"/>
</dbReference>
<evidence type="ECO:0000259" key="17">
    <source>
        <dbReference type="PROSITE" id="PS51195"/>
    </source>
</evidence>
<keyword evidence="5" id="KW-0690">Ribosome biogenesis</keyword>
<dbReference type="OrthoDB" id="10261375at2759"/>
<evidence type="ECO:0000259" key="16">
    <source>
        <dbReference type="PROSITE" id="PS51194"/>
    </source>
</evidence>
<dbReference type="InterPro" id="IPR000629">
    <property type="entry name" value="RNA-helicase_DEAD-box_CS"/>
</dbReference>
<feature type="compositionally biased region" description="Basic residues" evidence="14">
    <location>
        <begin position="894"/>
        <end position="904"/>
    </location>
</feature>
<evidence type="ECO:0000256" key="13">
    <source>
        <dbReference type="PROSITE-ProRule" id="PRU00552"/>
    </source>
</evidence>
<feature type="region of interest" description="Disordered" evidence="14">
    <location>
        <begin position="1"/>
        <end position="61"/>
    </location>
</feature>
<dbReference type="InterPro" id="IPR001650">
    <property type="entry name" value="Helicase_C-like"/>
</dbReference>
<feature type="domain" description="DEAD-box RNA helicase Q" evidence="17">
    <location>
        <begin position="100"/>
        <end position="128"/>
    </location>
</feature>
<dbReference type="GO" id="GO:0016787">
    <property type="term" value="F:hydrolase activity"/>
    <property type="evidence" value="ECO:0007669"/>
    <property type="project" value="UniProtKB-KW"/>
</dbReference>
<protein>
    <recommendedName>
        <fullName evidence="4">RNA helicase</fullName>
        <ecNumber evidence="4">3.6.4.13</ecNumber>
    </recommendedName>
</protein>
<name>A0A9P5N078_9AGAM</name>
<dbReference type="Pfam" id="PF08147">
    <property type="entry name" value="DBP10CT"/>
    <property type="match status" value="1"/>
</dbReference>
<dbReference type="InterPro" id="IPR012541">
    <property type="entry name" value="DBP10_C"/>
</dbReference>
<organism evidence="18 19">
    <name type="scientific">Russula ochroleuca</name>
    <dbReference type="NCBI Taxonomy" id="152965"/>
    <lineage>
        <taxon>Eukaryota</taxon>
        <taxon>Fungi</taxon>
        <taxon>Dikarya</taxon>
        <taxon>Basidiomycota</taxon>
        <taxon>Agaricomycotina</taxon>
        <taxon>Agaricomycetes</taxon>
        <taxon>Russulales</taxon>
        <taxon>Russulaceae</taxon>
        <taxon>Russula</taxon>
    </lineage>
</organism>
<dbReference type="GO" id="GO:0042254">
    <property type="term" value="P:ribosome biogenesis"/>
    <property type="evidence" value="ECO:0007669"/>
    <property type="project" value="UniProtKB-KW"/>
</dbReference>
<dbReference type="GO" id="GO:0010467">
    <property type="term" value="P:gene expression"/>
    <property type="evidence" value="ECO:0007669"/>
    <property type="project" value="UniProtKB-ARBA"/>
</dbReference>
<keyword evidence="11" id="KW-0539">Nucleus</keyword>
<dbReference type="SMART" id="SM00487">
    <property type="entry name" value="DEXDc"/>
    <property type="match status" value="1"/>
</dbReference>
<evidence type="ECO:0000256" key="11">
    <source>
        <dbReference type="ARBA" id="ARBA00023242"/>
    </source>
</evidence>